<name>A0A2P1JUL8_9CAUD</name>
<comment type="catalytic activity">
    <reaction evidence="6">
        <text>DNA(n) + a 2'-deoxyribonucleoside 5'-triphosphate = DNA(n+1) + diphosphate</text>
        <dbReference type="Rhea" id="RHEA:22508"/>
        <dbReference type="Rhea" id="RHEA-COMP:17339"/>
        <dbReference type="Rhea" id="RHEA-COMP:17340"/>
        <dbReference type="ChEBI" id="CHEBI:33019"/>
        <dbReference type="ChEBI" id="CHEBI:61560"/>
        <dbReference type="ChEBI" id="CHEBI:173112"/>
        <dbReference type="EC" id="2.7.7.7"/>
    </reaction>
</comment>
<keyword evidence="2 8" id="KW-0808">Transferase</keyword>
<dbReference type="InterPro" id="IPR040982">
    <property type="entry name" value="DNA_pol3_finger"/>
</dbReference>
<dbReference type="GO" id="GO:0008408">
    <property type="term" value="F:3'-5' exonuclease activity"/>
    <property type="evidence" value="ECO:0007669"/>
    <property type="project" value="InterPro"/>
</dbReference>
<dbReference type="PANTHER" id="PTHR32294">
    <property type="entry name" value="DNA POLYMERASE III SUBUNIT ALPHA"/>
    <property type="match status" value="1"/>
</dbReference>
<feature type="domain" description="Polymerase/histidinol phosphatase N-terminal" evidence="7">
    <location>
        <begin position="18"/>
        <end position="85"/>
    </location>
</feature>
<protein>
    <recommendedName>
        <fullName evidence="1">DNA-directed DNA polymerase</fullName>
        <ecNumber evidence="1">2.7.7.7</ecNumber>
    </recommendedName>
</protein>
<dbReference type="CDD" id="cd04485">
    <property type="entry name" value="DnaE_OBF"/>
    <property type="match status" value="1"/>
</dbReference>
<dbReference type="Gene3D" id="1.10.10.1600">
    <property type="entry name" value="Bacterial DNA polymerase III alpha subunit, thumb domain"/>
    <property type="match status" value="1"/>
</dbReference>
<dbReference type="InterPro" id="IPR011708">
    <property type="entry name" value="DNA_pol3_alpha_NTPase_dom"/>
</dbReference>
<dbReference type="Gene3D" id="3.20.20.140">
    <property type="entry name" value="Metal-dependent hydrolases"/>
    <property type="match status" value="1"/>
</dbReference>
<dbReference type="InterPro" id="IPR004805">
    <property type="entry name" value="DnaE2/DnaE/PolC"/>
</dbReference>
<evidence type="ECO:0000313" key="8">
    <source>
        <dbReference type="EMBL" id="AVO23050.1"/>
    </source>
</evidence>
<dbReference type="Pfam" id="PF14579">
    <property type="entry name" value="HHH_6"/>
    <property type="match status" value="1"/>
</dbReference>
<evidence type="ECO:0000256" key="1">
    <source>
        <dbReference type="ARBA" id="ARBA00012417"/>
    </source>
</evidence>
<dbReference type="InterPro" id="IPR029460">
    <property type="entry name" value="DNAPol_HHH"/>
</dbReference>
<dbReference type="Proteomes" id="UP000241367">
    <property type="component" value="Segment"/>
</dbReference>
<dbReference type="SMART" id="SM00481">
    <property type="entry name" value="POLIIIAc"/>
    <property type="match status" value="1"/>
</dbReference>
<reference evidence="9" key="1">
    <citation type="submission" date="2018-02" db="EMBL/GenBank/DDBJ databases">
        <authorList>
            <person name="Cohen D.B."/>
            <person name="Kent A.D."/>
        </authorList>
    </citation>
    <scope>NUCLEOTIDE SEQUENCE [LARGE SCALE GENOMIC DNA]</scope>
</reference>
<dbReference type="InterPro" id="IPR016195">
    <property type="entry name" value="Pol/histidinol_Pase-like"/>
</dbReference>
<proteinExistence type="predicted"/>
<dbReference type="EMBL" id="MG983742">
    <property type="protein sequence ID" value="AVO23050.1"/>
    <property type="molecule type" value="Genomic_DNA"/>
</dbReference>
<keyword evidence="5" id="KW-0239">DNA-directed DNA polymerase</keyword>
<keyword evidence="4" id="KW-0235">DNA replication</keyword>
<organism evidence="8 9">
    <name type="scientific">Bacillus phage Anath</name>
    <dbReference type="NCBI Taxonomy" id="2108114"/>
    <lineage>
        <taxon>Viruses</taxon>
        <taxon>Duplodnaviria</taxon>
        <taxon>Heunggongvirae</taxon>
        <taxon>Uroviricota</taxon>
        <taxon>Caudoviricetes</taxon>
        <taxon>Ehrlichviridae</taxon>
        <taxon>Anathvirus</taxon>
        <taxon>Anathvirus anath</taxon>
    </lineage>
</organism>
<dbReference type="Pfam" id="PF17657">
    <property type="entry name" value="DNA_pol3_finger"/>
    <property type="match status" value="1"/>
</dbReference>
<evidence type="ECO:0000259" key="7">
    <source>
        <dbReference type="SMART" id="SM00481"/>
    </source>
</evidence>
<evidence type="ECO:0000313" key="9">
    <source>
        <dbReference type="Proteomes" id="UP000241367"/>
    </source>
</evidence>
<evidence type="ECO:0000256" key="6">
    <source>
        <dbReference type="ARBA" id="ARBA00049244"/>
    </source>
</evidence>
<dbReference type="GO" id="GO:0003887">
    <property type="term" value="F:DNA-directed DNA polymerase activity"/>
    <property type="evidence" value="ECO:0007669"/>
    <property type="project" value="UniProtKB-KW"/>
</dbReference>
<evidence type="ECO:0000256" key="4">
    <source>
        <dbReference type="ARBA" id="ARBA00022705"/>
    </source>
</evidence>
<dbReference type="InterPro" id="IPR003141">
    <property type="entry name" value="Pol/His_phosphatase_N"/>
</dbReference>
<dbReference type="Pfam" id="PF07733">
    <property type="entry name" value="DNA_pol3_alpha"/>
    <property type="match status" value="1"/>
</dbReference>
<keyword evidence="9" id="KW-1185">Reference proteome</keyword>
<keyword evidence="3 8" id="KW-0548">Nucleotidyltransferase</keyword>
<sequence length="1062" mass="121492">MTDSLQIVTEKKQTIKYIECHLHSCGSQKDAHGRIDKIVAKAKELGQPAVALTDHGALHMIPSFFAECAKQDIKPLAGMEGYFTDVRGGDDKTTTNYHQLYIVKNLQGWKNLMKLSSEAFATGFHNRPRADWELLEKHHEGLIATSSCLAGMIPQAILKGELREARKLTKRFVDIFGEDFYLEIQPTPQDEQYIVNKELIKISHELGVKLLATGDVHYVEQDDMIGHQGMLCMGWGKKMLAEDTPEYPCEEYYFMKTAKEMYQLFARNGLQKEDIISALASTVEVADKVDFTLMKHENLLPEFPVPEGTTVDKKLAESVKEGLMRKVFPVTKTYVERIKFELSVIREKGFQDYFMIKSDALKFCRENHIMTAPARGSAGGSLVAYLLDITEVDPIPHGLYFERFLDITRLKFPDIDTDIEDVRRYELIKYLRNKYGADKVAQIVNMVYMNAKTAYKNALTIYDIPFGDSQKITNMIPDGVTLEEAYEQIPELRRLRTSKRKLKRKTKDAKKYKHIQDWVYECDIARMAEKFEGVFSHFGKHAGGVLITPTPITDYFPTFVPDASQPENVVTQWHKDEIEQYGGIKFDFLGLKTLRVIGLTLESIYKETGERPDILHIAKMANDPEVYAKISRGETANAFQFASAGMQQLCKAVQPTKFEHLVAINALYRPPALASGDTWRYADIKNGKAEEHYSHPDERAITGETFGVITYQEHVMEIVHTFAGWDYGRGDKLRKSSADELEAMRSEFLTDCFNNDKLTTIENFTASMSEMWDRIVRYMGYGFNKSHGVAYTMITYMTMWLEHHFPEHFQASLMSTKMADKDKIAQIFQDVRRAGFDFQTPDINKSGLIFTAHSKRLVFPLTLIKGVGEGAVEEILRVREDGKFASLDEFLHRINKRMCNAKAIKPLIYAGAFDEMYEGWTRNEILVEYMTLKGETKKKIAEQVEAEWNDDIKAEHEKDLLGIYLSCHPLEKFHFKNWQEFSENYKEALIGGAVSKVKTTNDRNGKQMAFVSVDTIQGVREVVCFAGVWKKYSHLIVPKSHLMFSGTKQGEKMLLNKVKELS</sequence>
<evidence type="ECO:0000256" key="5">
    <source>
        <dbReference type="ARBA" id="ARBA00022932"/>
    </source>
</evidence>
<accession>A0A2P1JUL8</accession>
<dbReference type="Pfam" id="PF02811">
    <property type="entry name" value="PHP"/>
    <property type="match status" value="1"/>
</dbReference>
<dbReference type="Gene3D" id="1.10.150.870">
    <property type="match status" value="1"/>
</dbReference>
<dbReference type="InterPro" id="IPR004013">
    <property type="entry name" value="PHP_dom"/>
</dbReference>
<dbReference type="SUPFAM" id="SSF89550">
    <property type="entry name" value="PHP domain-like"/>
    <property type="match status" value="1"/>
</dbReference>
<dbReference type="PANTHER" id="PTHR32294:SF0">
    <property type="entry name" value="DNA POLYMERASE III SUBUNIT ALPHA"/>
    <property type="match status" value="1"/>
</dbReference>
<dbReference type="GO" id="GO:0006260">
    <property type="term" value="P:DNA replication"/>
    <property type="evidence" value="ECO:0007669"/>
    <property type="project" value="UniProtKB-KW"/>
</dbReference>
<dbReference type="NCBIfam" id="TIGR00594">
    <property type="entry name" value="polc"/>
    <property type="match status" value="1"/>
</dbReference>
<dbReference type="InterPro" id="IPR041931">
    <property type="entry name" value="DNA_pol3_alpha_thumb_dom"/>
</dbReference>
<dbReference type="EC" id="2.7.7.7" evidence="1"/>
<evidence type="ECO:0000256" key="3">
    <source>
        <dbReference type="ARBA" id="ARBA00022695"/>
    </source>
</evidence>
<evidence type="ECO:0000256" key="2">
    <source>
        <dbReference type="ARBA" id="ARBA00022679"/>
    </source>
</evidence>